<dbReference type="SUPFAM" id="SSF47413">
    <property type="entry name" value="lambda repressor-like DNA-binding domains"/>
    <property type="match status" value="1"/>
</dbReference>
<dbReference type="InterPro" id="IPR010982">
    <property type="entry name" value="Lambda_DNA-bd_dom_sf"/>
</dbReference>
<dbReference type="Proteomes" id="UP000285112">
    <property type="component" value="Unassembled WGS sequence"/>
</dbReference>
<dbReference type="Pfam" id="PF13560">
    <property type="entry name" value="HTH_31"/>
    <property type="match status" value="1"/>
</dbReference>
<dbReference type="RefSeq" id="WP_120024414.1">
    <property type="nucleotide sequence ID" value="NZ_QZFV01000087.1"/>
</dbReference>
<sequence>MSTPYATPRARALGLELRTARKRRRLGVRELARLLGMTPGFVTNWERGLRLPKPEDVGAVLAHCRVIGADRRRIVEMARGAREQDWIATGGEEAYREWERTARTVFAWGPDLVPPLLQTSGYARAVRGAAKGEEERPAWREATGRCVLVVGETALRRRIGSAEVMTEQLRGLGAALELDEIDVRLVPAEQEYRPGLARPFTIFDFANLPTIVHERLLSESANSSSPVRVARYREVAETLLNLALPRSAAQALLATVLRELSVAVGTPGMKECREGDA</sequence>
<reference evidence="2 3" key="1">
    <citation type="submission" date="2018-09" db="EMBL/GenBank/DDBJ databases">
        <title>YIM PH 21725 draft genome.</title>
        <authorList>
            <person name="Miao C."/>
        </authorList>
    </citation>
    <scope>NUCLEOTIDE SEQUENCE [LARGE SCALE GENOMIC DNA]</scope>
    <source>
        <strain evidence="3">YIM PH21725</strain>
    </source>
</reference>
<dbReference type="SMART" id="SM00530">
    <property type="entry name" value="HTH_XRE"/>
    <property type="match status" value="1"/>
</dbReference>
<dbReference type="GO" id="GO:0003677">
    <property type="term" value="F:DNA binding"/>
    <property type="evidence" value="ECO:0007669"/>
    <property type="project" value="InterPro"/>
</dbReference>
<protein>
    <submittedName>
        <fullName evidence="2">XRE family transcriptional regulator</fullName>
    </submittedName>
</protein>
<dbReference type="PROSITE" id="PS50943">
    <property type="entry name" value="HTH_CROC1"/>
    <property type="match status" value="1"/>
</dbReference>
<evidence type="ECO:0000313" key="3">
    <source>
        <dbReference type="Proteomes" id="UP000285112"/>
    </source>
</evidence>
<evidence type="ECO:0000313" key="2">
    <source>
        <dbReference type="EMBL" id="RJQ84441.1"/>
    </source>
</evidence>
<dbReference type="InterPro" id="IPR043917">
    <property type="entry name" value="DUF5753"/>
</dbReference>
<dbReference type="Gene3D" id="1.10.260.40">
    <property type="entry name" value="lambda repressor-like DNA-binding domains"/>
    <property type="match status" value="1"/>
</dbReference>
<evidence type="ECO:0000259" key="1">
    <source>
        <dbReference type="PROSITE" id="PS50943"/>
    </source>
</evidence>
<organism evidence="2 3">
    <name type="scientific">Amycolatopsis panacis</name>
    <dbReference type="NCBI Taxonomy" id="2340917"/>
    <lineage>
        <taxon>Bacteria</taxon>
        <taxon>Bacillati</taxon>
        <taxon>Actinomycetota</taxon>
        <taxon>Actinomycetes</taxon>
        <taxon>Pseudonocardiales</taxon>
        <taxon>Pseudonocardiaceae</taxon>
        <taxon>Amycolatopsis</taxon>
    </lineage>
</organism>
<dbReference type="EMBL" id="QZFV01000087">
    <property type="protein sequence ID" value="RJQ84441.1"/>
    <property type="molecule type" value="Genomic_DNA"/>
</dbReference>
<accession>A0A419I329</accession>
<dbReference type="AlphaFoldDB" id="A0A419I329"/>
<proteinExistence type="predicted"/>
<dbReference type="OrthoDB" id="2991476at2"/>
<dbReference type="Pfam" id="PF19054">
    <property type="entry name" value="DUF5753"/>
    <property type="match status" value="1"/>
</dbReference>
<dbReference type="InterPro" id="IPR001387">
    <property type="entry name" value="Cro/C1-type_HTH"/>
</dbReference>
<keyword evidence="3" id="KW-1185">Reference proteome</keyword>
<dbReference type="CDD" id="cd00093">
    <property type="entry name" value="HTH_XRE"/>
    <property type="match status" value="1"/>
</dbReference>
<feature type="domain" description="HTH cro/C1-type" evidence="1">
    <location>
        <begin position="17"/>
        <end position="55"/>
    </location>
</feature>
<comment type="caution">
    <text evidence="2">The sequence shown here is derived from an EMBL/GenBank/DDBJ whole genome shotgun (WGS) entry which is preliminary data.</text>
</comment>
<gene>
    <name evidence="2" type="ORF">D5S19_17595</name>
</gene>
<name>A0A419I329_9PSEU</name>